<evidence type="ECO:0000256" key="1">
    <source>
        <dbReference type="ARBA" id="ARBA00004370"/>
    </source>
</evidence>
<keyword evidence="8" id="KW-0732">Signal</keyword>
<organism evidence="11 12">
    <name type="scientific">Pygocentrus nattereri</name>
    <name type="common">Red-bellied piranha</name>
    <dbReference type="NCBI Taxonomy" id="42514"/>
    <lineage>
        <taxon>Eukaryota</taxon>
        <taxon>Metazoa</taxon>
        <taxon>Chordata</taxon>
        <taxon>Craniata</taxon>
        <taxon>Vertebrata</taxon>
        <taxon>Euteleostomi</taxon>
        <taxon>Actinopterygii</taxon>
        <taxon>Neopterygii</taxon>
        <taxon>Teleostei</taxon>
        <taxon>Ostariophysi</taxon>
        <taxon>Characiformes</taxon>
        <taxon>Characoidei</taxon>
        <taxon>Pygocentrus</taxon>
    </lineage>
</organism>
<dbReference type="InterPro" id="IPR020863">
    <property type="entry name" value="MACPF_CS"/>
</dbReference>
<name>A0AAR2J769_PYGNA</name>
<dbReference type="Gene3D" id="2.60.40.150">
    <property type="entry name" value="C2 domain"/>
    <property type="match status" value="1"/>
</dbReference>
<keyword evidence="5" id="KW-0204">Cytolysis</keyword>
<dbReference type="GeneTree" id="ENSGT00530000063725"/>
<dbReference type="PROSITE" id="PS00279">
    <property type="entry name" value="MACPF_1"/>
    <property type="match status" value="1"/>
</dbReference>
<dbReference type="PROSITE" id="PS50004">
    <property type="entry name" value="C2"/>
    <property type="match status" value="1"/>
</dbReference>
<feature type="signal peptide" evidence="8">
    <location>
        <begin position="1"/>
        <end position="47"/>
    </location>
</feature>
<dbReference type="PROSITE" id="PS51412">
    <property type="entry name" value="MACPF_2"/>
    <property type="match status" value="1"/>
</dbReference>
<dbReference type="AlphaFoldDB" id="A0AAR2J769"/>
<dbReference type="InterPro" id="IPR001862">
    <property type="entry name" value="MAC_perforin"/>
</dbReference>
<dbReference type="SMART" id="SM00457">
    <property type="entry name" value="MACPF"/>
    <property type="match status" value="1"/>
</dbReference>
<dbReference type="InterPro" id="IPR052784">
    <property type="entry name" value="Perforin-1_pore-forming"/>
</dbReference>
<dbReference type="GO" id="GO:0022829">
    <property type="term" value="F:wide pore channel activity"/>
    <property type="evidence" value="ECO:0007669"/>
    <property type="project" value="TreeGrafter"/>
</dbReference>
<keyword evidence="6" id="KW-0472">Membrane</keyword>
<reference evidence="11" key="3">
    <citation type="submission" date="2025-09" db="UniProtKB">
        <authorList>
            <consortium name="Ensembl"/>
        </authorList>
    </citation>
    <scope>IDENTIFICATION</scope>
</reference>
<proteinExistence type="inferred from homology"/>
<evidence type="ECO:0000256" key="3">
    <source>
        <dbReference type="ARBA" id="ARBA00009214"/>
    </source>
</evidence>
<keyword evidence="7" id="KW-1015">Disulfide bond</keyword>
<evidence type="ECO:0000259" key="10">
    <source>
        <dbReference type="PROSITE" id="PS51412"/>
    </source>
</evidence>
<reference evidence="11" key="2">
    <citation type="submission" date="2025-08" db="UniProtKB">
        <authorList>
            <consortium name="Ensembl"/>
        </authorList>
    </citation>
    <scope>IDENTIFICATION</scope>
</reference>
<dbReference type="PANTHER" id="PTHR46096:SF5">
    <property type="entry name" value="PERFORIN 1.2 PRECURSOR-RELATED"/>
    <property type="match status" value="1"/>
</dbReference>
<dbReference type="GO" id="GO:0005579">
    <property type="term" value="C:membrane attack complex"/>
    <property type="evidence" value="ECO:0007669"/>
    <property type="project" value="InterPro"/>
</dbReference>
<dbReference type="PANTHER" id="PTHR46096">
    <property type="entry name" value="PERFORIN-1"/>
    <property type="match status" value="1"/>
</dbReference>
<dbReference type="SMART" id="SM00239">
    <property type="entry name" value="C2"/>
    <property type="match status" value="1"/>
</dbReference>
<evidence type="ECO:0000256" key="8">
    <source>
        <dbReference type="SAM" id="SignalP"/>
    </source>
</evidence>
<evidence type="ECO:0000256" key="2">
    <source>
        <dbReference type="ARBA" id="ARBA00004613"/>
    </source>
</evidence>
<dbReference type="Ensembl" id="ENSPNAT00000062325.1">
    <property type="protein sequence ID" value="ENSPNAP00000046079.1"/>
    <property type="gene ID" value="ENSPNAG00000009949.2"/>
</dbReference>
<dbReference type="InterPro" id="IPR035892">
    <property type="entry name" value="C2_domain_sf"/>
</dbReference>
<dbReference type="PRINTS" id="PR00764">
    <property type="entry name" value="COMPLEMENTC9"/>
</dbReference>
<sequence>MSTLTRRAALSSQGDRTGDLPVTRMWWMRHYLLSCWISCSLFSLVNAEEQPERGVPEDCNNAGFVPGYNLGGEGFDVVKMERKGSYVIDMDKWDIGNGSCKMYENPYLNNKKQKTPAAVVFWRALPKCSMKVSSKMYDSSEALVNDSTSSISNNWKIGLDVMCKGSVSVGGTHSREAQFGMKKSKEDNFSFTKHGVECSFYSYKIASSPPLHREFLQALRSLPREYDSDSYQHIIDMFGTHYTTGVDLGGKMKAVTAIRTCKAALSGLTDTAVKDCLDVEASGTYKTATLSTESQHCRDLKKKMNTDENFSSMFNERQTEIVGGNINGEDLLFSRNSHPNSLNQWLDSLKTIPDVVTYTLHPLHSVLNKNHPARNGLKKAVENYICDNALKKVCSGSCKIGHQNSARDRCACVCERSQTVLSNCCPVEKGLATLKVFYLYANGLYGDHWTETDGSVEVSYGDTVRRTAVITDNNNPRWTESFEFGPVKLSISKKLSFKVYDEDTYWNSDLLGECSFDLRSGQVTDTCFFKYGTFFFSYSVECAPSLQGPKCADYSASPMDSHLAKKYQSRNGILAKDMWKLQEAQNYSNNPYFKGYK</sequence>
<dbReference type="SUPFAM" id="SSF49562">
    <property type="entry name" value="C2 domain (Calcium/lipid-binding domain, CaLB)"/>
    <property type="match status" value="1"/>
</dbReference>
<dbReference type="GO" id="GO:0001771">
    <property type="term" value="P:immunological synapse formation"/>
    <property type="evidence" value="ECO:0007669"/>
    <property type="project" value="TreeGrafter"/>
</dbReference>
<dbReference type="GO" id="GO:0005576">
    <property type="term" value="C:extracellular region"/>
    <property type="evidence" value="ECO:0007669"/>
    <property type="project" value="UniProtKB-SubCell"/>
</dbReference>
<evidence type="ECO:0000256" key="5">
    <source>
        <dbReference type="ARBA" id="ARBA00022852"/>
    </source>
</evidence>
<protein>
    <recommendedName>
        <fullName evidence="13">Perforin-1-like</fullName>
    </recommendedName>
</protein>
<reference evidence="11 12" key="1">
    <citation type="submission" date="2020-10" db="EMBL/GenBank/DDBJ databases">
        <title>Pygocentrus nattereri (red-bellied piranha) genome, fPygNat1, primary haplotype.</title>
        <authorList>
            <person name="Myers G."/>
            <person name="Meyer A."/>
            <person name="Karagic N."/>
            <person name="Pippel M."/>
            <person name="Winkler S."/>
            <person name="Tracey A."/>
            <person name="Wood J."/>
            <person name="Formenti G."/>
            <person name="Howe K."/>
            <person name="Fedrigo O."/>
            <person name="Jarvis E.D."/>
        </authorList>
    </citation>
    <scope>NUCLEOTIDE SEQUENCE [LARGE SCALE GENOMIC DNA]</scope>
</reference>
<comment type="subcellular location">
    <subcellularLocation>
        <location evidence="1">Membrane</location>
    </subcellularLocation>
    <subcellularLocation>
        <location evidence="2">Secreted</location>
    </subcellularLocation>
</comment>
<feature type="chain" id="PRO_5043994957" description="Perforin-1-like" evidence="8">
    <location>
        <begin position="48"/>
        <end position="597"/>
    </location>
</feature>
<evidence type="ECO:0000256" key="7">
    <source>
        <dbReference type="ARBA" id="ARBA00023157"/>
    </source>
</evidence>
<dbReference type="Pfam" id="PF00168">
    <property type="entry name" value="C2"/>
    <property type="match status" value="1"/>
</dbReference>
<dbReference type="GO" id="GO:0001913">
    <property type="term" value="P:T cell mediated cytotoxicity"/>
    <property type="evidence" value="ECO:0007669"/>
    <property type="project" value="TreeGrafter"/>
</dbReference>
<keyword evidence="4" id="KW-0964">Secreted</keyword>
<evidence type="ECO:0000313" key="11">
    <source>
        <dbReference type="Ensembl" id="ENSPNAP00000046079.1"/>
    </source>
</evidence>
<evidence type="ECO:0000256" key="4">
    <source>
        <dbReference type="ARBA" id="ARBA00022525"/>
    </source>
</evidence>
<comment type="similarity">
    <text evidence="3">Belongs to the complement C6/C7/C8/C9 family.</text>
</comment>
<feature type="domain" description="MACPF" evidence="10">
    <location>
        <begin position="54"/>
        <end position="392"/>
    </location>
</feature>
<evidence type="ECO:0000259" key="9">
    <source>
        <dbReference type="PROSITE" id="PS50004"/>
    </source>
</evidence>
<evidence type="ECO:0000313" key="12">
    <source>
        <dbReference type="Proteomes" id="UP001501920"/>
    </source>
</evidence>
<keyword evidence="12" id="KW-1185">Reference proteome</keyword>
<dbReference type="InterPro" id="IPR020864">
    <property type="entry name" value="MACPF"/>
</dbReference>
<dbReference type="GO" id="GO:0051607">
    <property type="term" value="P:defense response to virus"/>
    <property type="evidence" value="ECO:0007669"/>
    <property type="project" value="TreeGrafter"/>
</dbReference>
<dbReference type="Proteomes" id="UP001501920">
    <property type="component" value="Chromosome 27"/>
</dbReference>
<accession>A0AAR2J769</accession>
<dbReference type="InterPro" id="IPR000008">
    <property type="entry name" value="C2_dom"/>
</dbReference>
<dbReference type="Pfam" id="PF01823">
    <property type="entry name" value="MACPF"/>
    <property type="match status" value="1"/>
</dbReference>
<evidence type="ECO:0008006" key="13">
    <source>
        <dbReference type="Google" id="ProtNLM"/>
    </source>
</evidence>
<dbReference type="GO" id="GO:0031640">
    <property type="term" value="P:killing of cells of another organism"/>
    <property type="evidence" value="ECO:0007669"/>
    <property type="project" value="UniProtKB-KW"/>
</dbReference>
<feature type="domain" description="C2" evidence="9">
    <location>
        <begin position="413"/>
        <end position="531"/>
    </location>
</feature>
<evidence type="ECO:0000256" key="6">
    <source>
        <dbReference type="ARBA" id="ARBA00023136"/>
    </source>
</evidence>